<dbReference type="RefSeq" id="WP_256410112.1">
    <property type="nucleotide sequence ID" value="NZ_JANHDN010000010.1"/>
</dbReference>
<evidence type="ECO:0000256" key="2">
    <source>
        <dbReference type="PROSITE-ProRule" id="PRU00335"/>
    </source>
</evidence>
<dbReference type="Proteomes" id="UP001596545">
    <property type="component" value="Unassembled WGS sequence"/>
</dbReference>
<organism evidence="5 6">
    <name type="scientific">Halorubrum rutilum</name>
    <dbReference type="NCBI Taxonomy" id="1364933"/>
    <lineage>
        <taxon>Archaea</taxon>
        <taxon>Methanobacteriati</taxon>
        <taxon>Methanobacteriota</taxon>
        <taxon>Stenosarchaea group</taxon>
        <taxon>Halobacteria</taxon>
        <taxon>Halobacteriales</taxon>
        <taxon>Haloferacaceae</taxon>
        <taxon>Halorubrum</taxon>
    </lineage>
</organism>
<sequence length="230" mass="25081">MTRFSDEDRERIRGELTEAGHELFALHGFDRTRVSDVTDAAGIGTSTFYQFFDSKEELYLAVLVAERERLFDQLEAAVAEAETPRAEAETVLRTTLGQVRSNPLIRRLFVDGEIRRVEAQLNGTGFGDAGEGDDAGACTAGGDGTGGDSGDGDSRTGFGRVLPQPEEWVARDDFRIDDPEIVRGLLRSLLFVTQARETPVVPDGTYDAVEETLIETVVAGLFAGDETTEE</sequence>
<gene>
    <name evidence="5" type="ORF">ACFQMF_14850</name>
</gene>
<accession>A0ABD6AP45</accession>
<feature type="region of interest" description="Disordered" evidence="3">
    <location>
        <begin position="123"/>
        <end position="153"/>
    </location>
</feature>
<dbReference type="AlphaFoldDB" id="A0ABD6AP45"/>
<dbReference type="EMBL" id="JBHTBL010000015">
    <property type="protein sequence ID" value="MFC7325847.1"/>
    <property type="molecule type" value="Genomic_DNA"/>
</dbReference>
<dbReference type="Gene3D" id="1.10.357.10">
    <property type="entry name" value="Tetracycline Repressor, domain 2"/>
    <property type="match status" value="1"/>
</dbReference>
<dbReference type="PROSITE" id="PS50977">
    <property type="entry name" value="HTH_TETR_2"/>
    <property type="match status" value="1"/>
</dbReference>
<protein>
    <submittedName>
        <fullName evidence="5">TetR/AcrR family transcriptional regulator</fullName>
    </submittedName>
</protein>
<evidence type="ECO:0000313" key="5">
    <source>
        <dbReference type="EMBL" id="MFC7325847.1"/>
    </source>
</evidence>
<dbReference type="InterPro" id="IPR050624">
    <property type="entry name" value="HTH-type_Tx_Regulator"/>
</dbReference>
<dbReference type="GO" id="GO:0003677">
    <property type="term" value="F:DNA binding"/>
    <property type="evidence" value="ECO:0007669"/>
    <property type="project" value="UniProtKB-UniRule"/>
</dbReference>
<evidence type="ECO:0000256" key="3">
    <source>
        <dbReference type="SAM" id="MobiDB-lite"/>
    </source>
</evidence>
<dbReference type="PRINTS" id="PR00455">
    <property type="entry name" value="HTHTETR"/>
</dbReference>
<dbReference type="InterPro" id="IPR009057">
    <property type="entry name" value="Homeodomain-like_sf"/>
</dbReference>
<feature type="domain" description="HTH tetR-type" evidence="4">
    <location>
        <begin position="10"/>
        <end position="70"/>
    </location>
</feature>
<feature type="compositionally biased region" description="Gly residues" evidence="3">
    <location>
        <begin position="139"/>
        <end position="149"/>
    </location>
</feature>
<keyword evidence="6" id="KW-1185">Reference proteome</keyword>
<name>A0ABD6AP45_9EURY</name>
<keyword evidence="1 2" id="KW-0238">DNA-binding</keyword>
<dbReference type="InterPro" id="IPR001647">
    <property type="entry name" value="HTH_TetR"/>
</dbReference>
<comment type="caution">
    <text evidence="5">The sequence shown here is derived from an EMBL/GenBank/DDBJ whole genome shotgun (WGS) entry which is preliminary data.</text>
</comment>
<dbReference type="Pfam" id="PF00440">
    <property type="entry name" value="TetR_N"/>
    <property type="match status" value="1"/>
</dbReference>
<reference evidence="5 6" key="1">
    <citation type="journal article" date="2019" name="Int. J. Syst. Evol. Microbiol.">
        <title>The Global Catalogue of Microorganisms (GCM) 10K type strain sequencing project: providing services to taxonomists for standard genome sequencing and annotation.</title>
        <authorList>
            <consortium name="The Broad Institute Genomics Platform"/>
            <consortium name="The Broad Institute Genome Sequencing Center for Infectious Disease"/>
            <person name="Wu L."/>
            <person name="Ma J."/>
        </authorList>
    </citation>
    <scope>NUCLEOTIDE SEQUENCE [LARGE SCALE GENOMIC DNA]</scope>
    <source>
        <strain evidence="5 6">CGMCC 1.12554</strain>
    </source>
</reference>
<evidence type="ECO:0000259" key="4">
    <source>
        <dbReference type="PROSITE" id="PS50977"/>
    </source>
</evidence>
<dbReference type="PANTHER" id="PTHR43479:SF11">
    <property type="entry name" value="ACREF_ENVCD OPERON REPRESSOR-RELATED"/>
    <property type="match status" value="1"/>
</dbReference>
<feature type="DNA-binding region" description="H-T-H motif" evidence="2">
    <location>
        <begin position="33"/>
        <end position="52"/>
    </location>
</feature>
<evidence type="ECO:0000313" key="6">
    <source>
        <dbReference type="Proteomes" id="UP001596545"/>
    </source>
</evidence>
<proteinExistence type="predicted"/>
<dbReference type="SUPFAM" id="SSF46689">
    <property type="entry name" value="Homeodomain-like"/>
    <property type="match status" value="1"/>
</dbReference>
<dbReference type="PANTHER" id="PTHR43479">
    <property type="entry name" value="ACREF/ENVCD OPERON REPRESSOR-RELATED"/>
    <property type="match status" value="1"/>
</dbReference>
<evidence type="ECO:0000256" key="1">
    <source>
        <dbReference type="ARBA" id="ARBA00023125"/>
    </source>
</evidence>